<proteinExistence type="predicted"/>
<protein>
    <submittedName>
        <fullName evidence="1">Uncharacterized protein</fullName>
    </submittedName>
</protein>
<comment type="caution">
    <text evidence="1">The sequence shown here is derived from an EMBL/GenBank/DDBJ whole genome shotgun (WGS) entry which is preliminary data.</text>
</comment>
<feature type="non-terminal residue" evidence="1">
    <location>
        <position position="1"/>
    </location>
</feature>
<organism evidence="1">
    <name type="scientific">marine sediment metagenome</name>
    <dbReference type="NCBI Taxonomy" id="412755"/>
    <lineage>
        <taxon>unclassified sequences</taxon>
        <taxon>metagenomes</taxon>
        <taxon>ecological metagenomes</taxon>
    </lineage>
</organism>
<gene>
    <name evidence="1" type="ORF">S12H4_63691</name>
</gene>
<dbReference type="AlphaFoldDB" id="X1UTB0"/>
<evidence type="ECO:0000313" key="1">
    <source>
        <dbReference type="EMBL" id="GAJ20699.1"/>
    </source>
</evidence>
<dbReference type="EMBL" id="BARW01043557">
    <property type="protein sequence ID" value="GAJ20699.1"/>
    <property type="molecule type" value="Genomic_DNA"/>
</dbReference>
<feature type="non-terminal residue" evidence="1">
    <location>
        <position position="31"/>
    </location>
</feature>
<accession>X1UTB0</accession>
<name>X1UTB0_9ZZZZ</name>
<reference evidence="1" key="1">
    <citation type="journal article" date="2014" name="Front. Microbiol.">
        <title>High frequency of phylogenetically diverse reductive dehalogenase-homologous genes in deep subseafloor sedimentary metagenomes.</title>
        <authorList>
            <person name="Kawai M."/>
            <person name="Futagami T."/>
            <person name="Toyoda A."/>
            <person name="Takaki Y."/>
            <person name="Nishi S."/>
            <person name="Hori S."/>
            <person name="Arai W."/>
            <person name="Tsubouchi T."/>
            <person name="Morono Y."/>
            <person name="Uchiyama I."/>
            <person name="Ito T."/>
            <person name="Fujiyama A."/>
            <person name="Inagaki F."/>
            <person name="Takami H."/>
        </authorList>
    </citation>
    <scope>NUCLEOTIDE SEQUENCE</scope>
    <source>
        <strain evidence="1">Expedition CK06-06</strain>
    </source>
</reference>
<sequence length="31" mass="3640">KAKNIAYIYENEEFLKRIEVETKKKAPTGVE</sequence>